<evidence type="ECO:0008006" key="3">
    <source>
        <dbReference type="Google" id="ProtNLM"/>
    </source>
</evidence>
<comment type="caution">
    <text evidence="1">The sequence shown here is derived from an EMBL/GenBank/DDBJ whole genome shotgun (WGS) entry which is preliminary data.</text>
</comment>
<gene>
    <name evidence="1" type="ORF">GCM10010967_12410</name>
</gene>
<dbReference type="Gene3D" id="2.160.20.120">
    <property type="match status" value="1"/>
</dbReference>
<dbReference type="RefSeq" id="WP_019942614.1">
    <property type="nucleotide sequence ID" value="NZ_BMLI01000001.1"/>
</dbReference>
<keyword evidence="2" id="KW-1185">Reference proteome</keyword>
<proteinExistence type="predicted"/>
<evidence type="ECO:0000313" key="1">
    <source>
        <dbReference type="EMBL" id="GGM82252.1"/>
    </source>
</evidence>
<accession>A0ABQ2HHU3</accession>
<dbReference type="EMBL" id="BMLI01000001">
    <property type="protein sequence ID" value="GGM82252.1"/>
    <property type="molecule type" value="Genomic_DNA"/>
</dbReference>
<name>A0ABQ2HHU3_9BACT</name>
<reference evidence="2" key="1">
    <citation type="journal article" date="2019" name="Int. J. Syst. Evol. Microbiol.">
        <title>The Global Catalogue of Microorganisms (GCM) 10K type strain sequencing project: providing services to taxonomists for standard genome sequencing and annotation.</title>
        <authorList>
            <consortium name="The Broad Institute Genomics Platform"/>
            <consortium name="The Broad Institute Genome Sequencing Center for Infectious Disease"/>
            <person name="Wu L."/>
            <person name="Ma J."/>
        </authorList>
    </citation>
    <scope>NUCLEOTIDE SEQUENCE [LARGE SCALE GENOMIC DNA]</scope>
    <source>
        <strain evidence="2">CGMCC 1.6375</strain>
    </source>
</reference>
<dbReference type="Proteomes" id="UP000632339">
    <property type="component" value="Unassembled WGS sequence"/>
</dbReference>
<sequence length="231" mass="26137">MKTSNILLIITLSVFFLVTLSSNFILKNKFDKVDKNDRFHGYSKHPVGAFKYVHLKGKGFALTEIQQGTTPQIRMITLSKYIEYKNVGDTLVLNYKPDWKQMYTGRDASYLAASIYIITPKLEGIINDSIQTKVNGFKFDSLTIRQNGDALIIQNSSVSSLKARIAHKGYLRFDQRSRVETADIDIIDQSTFNTEKDIFGDVNPVIDSAAYISLPGSMLKKLIKNNKITPR</sequence>
<evidence type="ECO:0000313" key="2">
    <source>
        <dbReference type="Proteomes" id="UP000632339"/>
    </source>
</evidence>
<organism evidence="1 2">
    <name type="scientific">Dyadobacter beijingensis</name>
    <dbReference type="NCBI Taxonomy" id="365489"/>
    <lineage>
        <taxon>Bacteria</taxon>
        <taxon>Pseudomonadati</taxon>
        <taxon>Bacteroidota</taxon>
        <taxon>Cytophagia</taxon>
        <taxon>Cytophagales</taxon>
        <taxon>Spirosomataceae</taxon>
        <taxon>Dyadobacter</taxon>
    </lineage>
</organism>
<protein>
    <recommendedName>
        <fullName evidence="3">Auto-transporter adhesin head GIN domain-containing protein</fullName>
    </recommendedName>
</protein>